<evidence type="ECO:0000259" key="7">
    <source>
        <dbReference type="Pfam" id="PF17917"/>
    </source>
</evidence>
<evidence type="ECO:0000256" key="3">
    <source>
        <dbReference type="ARBA" id="ARBA00022722"/>
    </source>
</evidence>
<evidence type="ECO:0000256" key="6">
    <source>
        <dbReference type="ARBA" id="ARBA00022918"/>
    </source>
</evidence>
<dbReference type="InterPro" id="IPR043502">
    <property type="entry name" value="DNA/RNA_pol_sf"/>
</dbReference>
<dbReference type="InterPro" id="IPR041373">
    <property type="entry name" value="RT_RNaseH"/>
</dbReference>
<dbReference type="PANTHER" id="PTHR37984:SF5">
    <property type="entry name" value="PROTEIN NYNRIN-LIKE"/>
    <property type="match status" value="1"/>
</dbReference>
<keyword evidence="3" id="KW-0540">Nuclease</keyword>
<dbReference type="Proteomes" id="UP001454036">
    <property type="component" value="Unassembled WGS sequence"/>
</dbReference>
<dbReference type="InterPro" id="IPR050951">
    <property type="entry name" value="Retrovirus_Pol_polyprotein"/>
</dbReference>
<keyword evidence="9" id="KW-1185">Reference proteome</keyword>
<feature type="domain" description="Reverse transcriptase RNase H-like" evidence="7">
    <location>
        <begin position="48"/>
        <end position="109"/>
    </location>
</feature>
<dbReference type="GO" id="GO:0004519">
    <property type="term" value="F:endonuclease activity"/>
    <property type="evidence" value="ECO:0007669"/>
    <property type="project" value="UniProtKB-KW"/>
</dbReference>
<evidence type="ECO:0000256" key="5">
    <source>
        <dbReference type="ARBA" id="ARBA00022801"/>
    </source>
</evidence>
<reference evidence="8 9" key="1">
    <citation type="submission" date="2024-01" db="EMBL/GenBank/DDBJ databases">
        <title>The complete chloroplast genome sequence of Lithospermum erythrorhizon: insights into the phylogenetic relationship among Boraginaceae species and the maternal lineages of purple gromwells.</title>
        <authorList>
            <person name="Okada T."/>
            <person name="Watanabe K."/>
        </authorList>
    </citation>
    <scope>NUCLEOTIDE SEQUENCE [LARGE SCALE GENOMIC DNA]</scope>
</reference>
<accession>A0AAV3QLF4</accession>
<gene>
    <name evidence="8" type="ORF">LIER_19597</name>
</gene>
<dbReference type="Pfam" id="PF17917">
    <property type="entry name" value="RT_RNaseH"/>
    <property type="match status" value="1"/>
</dbReference>
<dbReference type="GO" id="GO:0016787">
    <property type="term" value="F:hydrolase activity"/>
    <property type="evidence" value="ECO:0007669"/>
    <property type="project" value="UniProtKB-KW"/>
</dbReference>
<dbReference type="PANTHER" id="PTHR37984">
    <property type="entry name" value="PROTEIN CBG26694"/>
    <property type="match status" value="1"/>
</dbReference>
<comment type="caution">
    <text evidence="8">The sequence shown here is derived from an EMBL/GenBank/DDBJ whole genome shotgun (WGS) entry which is preliminary data.</text>
</comment>
<dbReference type="GO" id="GO:0003964">
    <property type="term" value="F:RNA-directed DNA polymerase activity"/>
    <property type="evidence" value="ECO:0007669"/>
    <property type="project" value="UniProtKB-KW"/>
</dbReference>
<sequence>MPRTSVGYFPLVDNLLDELQSATVFSKLDLRSGYFQIRMDNHNIHKTTFKTQALRILVYEKELLAVILAITKWRHYLMNGRFIIRTDQQSLKHLLEQKVTTYLRQKAVAKLLGLDYLIQYKQGKENFVVDALSRQEFEAPQVMEISTRECHTAHSGRHSH</sequence>
<protein>
    <recommendedName>
        <fullName evidence="7">Reverse transcriptase RNase H-like domain-containing protein</fullName>
    </recommendedName>
</protein>
<evidence type="ECO:0000256" key="1">
    <source>
        <dbReference type="ARBA" id="ARBA00022679"/>
    </source>
</evidence>
<evidence type="ECO:0000256" key="2">
    <source>
        <dbReference type="ARBA" id="ARBA00022695"/>
    </source>
</evidence>
<keyword evidence="2" id="KW-0548">Nucleotidyltransferase</keyword>
<keyword evidence="6" id="KW-0695">RNA-directed DNA polymerase</keyword>
<keyword evidence="4" id="KW-0255">Endonuclease</keyword>
<dbReference type="AlphaFoldDB" id="A0AAV3QLF4"/>
<dbReference type="InterPro" id="IPR043128">
    <property type="entry name" value="Rev_trsase/Diguanyl_cyclase"/>
</dbReference>
<dbReference type="SUPFAM" id="SSF56672">
    <property type="entry name" value="DNA/RNA polymerases"/>
    <property type="match status" value="1"/>
</dbReference>
<evidence type="ECO:0000313" key="8">
    <source>
        <dbReference type="EMBL" id="GAA0163821.1"/>
    </source>
</evidence>
<proteinExistence type="predicted"/>
<name>A0AAV3QLF4_LITER</name>
<evidence type="ECO:0000313" key="9">
    <source>
        <dbReference type="Proteomes" id="UP001454036"/>
    </source>
</evidence>
<dbReference type="EMBL" id="BAABME010004861">
    <property type="protein sequence ID" value="GAA0163821.1"/>
    <property type="molecule type" value="Genomic_DNA"/>
</dbReference>
<dbReference type="Gene3D" id="3.30.70.270">
    <property type="match status" value="1"/>
</dbReference>
<keyword evidence="5" id="KW-0378">Hydrolase</keyword>
<organism evidence="8 9">
    <name type="scientific">Lithospermum erythrorhizon</name>
    <name type="common">Purple gromwell</name>
    <name type="synonym">Lithospermum officinale var. erythrorhizon</name>
    <dbReference type="NCBI Taxonomy" id="34254"/>
    <lineage>
        <taxon>Eukaryota</taxon>
        <taxon>Viridiplantae</taxon>
        <taxon>Streptophyta</taxon>
        <taxon>Embryophyta</taxon>
        <taxon>Tracheophyta</taxon>
        <taxon>Spermatophyta</taxon>
        <taxon>Magnoliopsida</taxon>
        <taxon>eudicotyledons</taxon>
        <taxon>Gunneridae</taxon>
        <taxon>Pentapetalae</taxon>
        <taxon>asterids</taxon>
        <taxon>lamiids</taxon>
        <taxon>Boraginales</taxon>
        <taxon>Boraginaceae</taxon>
        <taxon>Boraginoideae</taxon>
        <taxon>Lithospermeae</taxon>
        <taxon>Lithospermum</taxon>
    </lineage>
</organism>
<evidence type="ECO:0000256" key="4">
    <source>
        <dbReference type="ARBA" id="ARBA00022759"/>
    </source>
</evidence>
<keyword evidence="1" id="KW-0808">Transferase</keyword>